<reference evidence="1 2" key="1">
    <citation type="submission" date="2016-12" db="EMBL/GenBank/DDBJ databases">
        <title>Diversity of luminous bacteria.</title>
        <authorList>
            <person name="Yoshizawa S."/>
            <person name="Kogure K."/>
        </authorList>
    </citation>
    <scope>NUCLEOTIDE SEQUENCE [LARGE SCALE GENOMIC DNA]</scope>
    <source>
        <strain evidence="1 2">ATCC 33715</strain>
    </source>
</reference>
<proteinExistence type="predicted"/>
<organism evidence="1 2">
    <name type="scientific">Aliivibrio sifiae</name>
    <dbReference type="NCBI Taxonomy" id="566293"/>
    <lineage>
        <taxon>Bacteria</taxon>
        <taxon>Pseudomonadati</taxon>
        <taxon>Pseudomonadota</taxon>
        <taxon>Gammaproteobacteria</taxon>
        <taxon>Vibrionales</taxon>
        <taxon>Vibrionaceae</taxon>
        <taxon>Aliivibrio</taxon>
    </lineage>
</organism>
<dbReference type="Proteomes" id="UP000239263">
    <property type="component" value="Unassembled WGS sequence"/>
</dbReference>
<sequence>MRLLCVLTFGLASLVKNCPAKIFNVLILIYQWQLSEQNVLKLRDKVNGKQIHFLRHLNGLVSTDLELINQISFPQLGLKMLQGKH</sequence>
<dbReference type="AlphaFoldDB" id="A0A2S7X2N0"/>
<name>A0A2S7X2N0_9GAMM</name>
<accession>A0A2S7X2N0</accession>
<protein>
    <submittedName>
        <fullName evidence="1">Uncharacterized protein</fullName>
    </submittedName>
</protein>
<evidence type="ECO:0000313" key="2">
    <source>
        <dbReference type="Proteomes" id="UP000239263"/>
    </source>
</evidence>
<comment type="caution">
    <text evidence="1">The sequence shown here is derived from an EMBL/GenBank/DDBJ whole genome shotgun (WGS) entry which is preliminary data.</text>
</comment>
<gene>
    <name evidence="1" type="ORF">BTO22_13200</name>
</gene>
<evidence type="ECO:0000313" key="1">
    <source>
        <dbReference type="EMBL" id="PQJ84480.1"/>
    </source>
</evidence>
<dbReference type="EMBL" id="MSCO01000002">
    <property type="protein sequence ID" value="PQJ84480.1"/>
    <property type="molecule type" value="Genomic_DNA"/>
</dbReference>